<dbReference type="GO" id="GO:0042581">
    <property type="term" value="C:specific granule"/>
    <property type="evidence" value="ECO:0007669"/>
    <property type="project" value="Ensembl"/>
</dbReference>
<sequence length="175" mass="19933">MHTQRDHPFLRWSLSLLLLLGLVLPLAISKTLSYREAVLRAVDNFNQQSLDTYLYRFLDMDSQPPGDEDPGTPKYVDFRMKETVCDKATHQIPELCNFREHGVVKRCVGTITLNQDTESFDIDCQGPGTHPQPVKKDSRIAELLRKGGLKIGENFKKIGQKIKDFFQKTAPQAES</sequence>
<evidence type="ECO:0000256" key="6">
    <source>
        <dbReference type="ARBA" id="ARBA00023022"/>
    </source>
</evidence>
<dbReference type="GO" id="GO:0042119">
    <property type="term" value="P:neutrophil activation"/>
    <property type="evidence" value="ECO:0007669"/>
    <property type="project" value="Ensembl"/>
</dbReference>
<dbReference type="Proteomes" id="UP000886700">
    <property type="component" value="Unplaced"/>
</dbReference>
<evidence type="ECO:0000259" key="9">
    <source>
        <dbReference type="Pfam" id="PF12153"/>
    </source>
</evidence>
<comment type="similarity">
    <text evidence="2">Belongs to the cathelicidin family.</text>
</comment>
<dbReference type="GO" id="GO:0061844">
    <property type="term" value="P:antimicrobial humoral immune response mediated by antimicrobial peptide"/>
    <property type="evidence" value="ECO:0007669"/>
    <property type="project" value="Ensembl"/>
</dbReference>
<protein>
    <submittedName>
        <fullName evidence="11">Cathelicidin antimicrobial peptide</fullName>
    </submittedName>
</protein>
<dbReference type="GO" id="GO:1990000">
    <property type="term" value="P:amyloid fibril formation"/>
    <property type="evidence" value="ECO:0007669"/>
    <property type="project" value="Ensembl"/>
</dbReference>
<evidence type="ECO:0000256" key="2">
    <source>
        <dbReference type="ARBA" id="ARBA00005320"/>
    </source>
</evidence>
<evidence type="ECO:0000256" key="7">
    <source>
        <dbReference type="ARBA" id="ARBA00023157"/>
    </source>
</evidence>
<dbReference type="SUPFAM" id="SSF54403">
    <property type="entry name" value="Cystatin/monellin"/>
    <property type="match status" value="1"/>
</dbReference>
<keyword evidence="3" id="KW-0964">Secreted</keyword>
<keyword evidence="10" id="KW-1185">Reference proteome</keyword>
<dbReference type="CTD" id="820"/>
<dbReference type="Pfam" id="PF00666">
    <property type="entry name" value="Cathelicidins"/>
    <property type="match status" value="1"/>
</dbReference>
<dbReference type="GO" id="GO:0001530">
    <property type="term" value="F:lipopolysaccharide binding"/>
    <property type="evidence" value="ECO:0007669"/>
    <property type="project" value="TreeGrafter"/>
</dbReference>
<reference evidence="11" key="1">
    <citation type="submission" date="2025-08" db="UniProtKB">
        <authorList>
            <consortium name="RefSeq"/>
        </authorList>
    </citation>
    <scope>IDENTIFICATION</scope>
    <source>
        <tissue evidence="11">Liver</tissue>
    </source>
</reference>
<keyword evidence="5 8" id="KW-0732">Signal</keyword>
<dbReference type="PANTHER" id="PTHR10206:SF2">
    <property type="entry name" value="CATHELICIDIN ANTIMICROBIAL PEPTIDE"/>
    <property type="match status" value="1"/>
</dbReference>
<dbReference type="GO" id="GO:0005615">
    <property type="term" value="C:extracellular space"/>
    <property type="evidence" value="ECO:0007669"/>
    <property type="project" value="Ensembl"/>
</dbReference>
<dbReference type="GO" id="GO:0051873">
    <property type="term" value="P:killing by host of symbiont cells"/>
    <property type="evidence" value="ECO:0007669"/>
    <property type="project" value="Ensembl"/>
</dbReference>
<dbReference type="eggNOG" id="ENOG502SAES">
    <property type="taxonomic scope" value="Eukaryota"/>
</dbReference>
<accession>A0A1U7QJA2</accession>
<evidence type="ECO:0000313" key="10">
    <source>
        <dbReference type="Proteomes" id="UP000886700"/>
    </source>
</evidence>
<dbReference type="KEGG" id="maua:101829350"/>
<feature type="signal peptide" evidence="8">
    <location>
        <begin position="1"/>
        <end position="29"/>
    </location>
</feature>
<dbReference type="InterPro" id="IPR001894">
    <property type="entry name" value="Cathelicidin-like"/>
</dbReference>
<dbReference type="InterPro" id="IPR022746">
    <property type="entry name" value="Cathlecidin_C"/>
</dbReference>
<keyword evidence="4" id="KW-0929">Antimicrobial</keyword>
<dbReference type="GO" id="GO:0002227">
    <property type="term" value="P:innate immune response in mucosa"/>
    <property type="evidence" value="ECO:0007669"/>
    <property type="project" value="Ensembl"/>
</dbReference>
<evidence type="ECO:0000256" key="5">
    <source>
        <dbReference type="ARBA" id="ARBA00022729"/>
    </source>
</evidence>
<dbReference type="PANTHER" id="PTHR10206">
    <property type="entry name" value="CATHELICIDIN"/>
    <property type="match status" value="1"/>
</dbReference>
<gene>
    <name evidence="11" type="primary">LOC101829350</name>
</gene>
<proteinExistence type="inferred from homology"/>
<evidence type="ECO:0000256" key="3">
    <source>
        <dbReference type="ARBA" id="ARBA00022525"/>
    </source>
</evidence>
<comment type="subcellular location">
    <subcellularLocation>
        <location evidence="1">Secreted</location>
    </subcellularLocation>
</comment>
<dbReference type="GO" id="GO:0019731">
    <property type="term" value="P:antibacterial humoral response"/>
    <property type="evidence" value="ECO:0007669"/>
    <property type="project" value="Ensembl"/>
</dbReference>
<dbReference type="PROSITE" id="PS00947">
    <property type="entry name" value="CATHELICIDINS_2"/>
    <property type="match status" value="1"/>
</dbReference>
<dbReference type="Gene3D" id="3.10.450.10">
    <property type="match status" value="1"/>
</dbReference>
<dbReference type="STRING" id="10036.ENSMAUP00000015433"/>
<evidence type="ECO:0000256" key="4">
    <source>
        <dbReference type="ARBA" id="ARBA00022529"/>
    </source>
</evidence>
<dbReference type="Pfam" id="PF12153">
    <property type="entry name" value="CAP18_C"/>
    <property type="match status" value="1"/>
</dbReference>
<feature type="chain" id="PRO_5010587792" evidence="8">
    <location>
        <begin position="30"/>
        <end position="175"/>
    </location>
</feature>
<dbReference type="GO" id="GO:0050829">
    <property type="term" value="P:defense response to Gram-negative bacterium"/>
    <property type="evidence" value="ECO:0007669"/>
    <property type="project" value="Ensembl"/>
</dbReference>
<dbReference type="GeneID" id="101829350"/>
<dbReference type="PROSITE" id="PS00946">
    <property type="entry name" value="CATHELICIDINS_1"/>
    <property type="match status" value="1"/>
</dbReference>
<dbReference type="GO" id="GO:0050830">
    <property type="term" value="P:defense response to Gram-positive bacterium"/>
    <property type="evidence" value="ECO:0007669"/>
    <property type="project" value="Ensembl"/>
</dbReference>
<organism evidence="10 11">
    <name type="scientific">Mesocricetus auratus</name>
    <name type="common">Golden hamster</name>
    <dbReference type="NCBI Taxonomy" id="10036"/>
    <lineage>
        <taxon>Eukaryota</taxon>
        <taxon>Metazoa</taxon>
        <taxon>Chordata</taxon>
        <taxon>Craniata</taxon>
        <taxon>Vertebrata</taxon>
        <taxon>Euteleostomi</taxon>
        <taxon>Mammalia</taxon>
        <taxon>Eutheria</taxon>
        <taxon>Euarchontoglires</taxon>
        <taxon>Glires</taxon>
        <taxon>Rodentia</taxon>
        <taxon>Myomorpha</taxon>
        <taxon>Muroidea</taxon>
        <taxon>Cricetidae</taxon>
        <taxon>Cricetinae</taxon>
        <taxon>Mesocricetus</taxon>
    </lineage>
</organism>
<name>A0A1U7QJA2_MESAU</name>
<dbReference type="OrthoDB" id="9930485at2759"/>
<dbReference type="InterPro" id="IPR046350">
    <property type="entry name" value="Cystatin_sf"/>
</dbReference>
<dbReference type="FunFam" id="3.10.450.10:FF:000003">
    <property type="entry name" value="Cathelicidin antimicrobial peptide"/>
    <property type="match status" value="1"/>
</dbReference>
<evidence type="ECO:0000256" key="1">
    <source>
        <dbReference type="ARBA" id="ARBA00004613"/>
    </source>
</evidence>
<evidence type="ECO:0000256" key="8">
    <source>
        <dbReference type="SAM" id="SignalP"/>
    </source>
</evidence>
<keyword evidence="6" id="KW-0044">Antibiotic</keyword>
<evidence type="ECO:0000313" key="11">
    <source>
        <dbReference type="RefSeq" id="XP_005075137.1"/>
    </source>
</evidence>
<keyword evidence="7" id="KW-1015">Disulfide bond</keyword>
<dbReference type="InterPro" id="IPR018216">
    <property type="entry name" value="Cathelicidin_CS"/>
</dbReference>
<dbReference type="AlphaFoldDB" id="A0A1U7QJA2"/>
<dbReference type="RefSeq" id="XP_005075137.1">
    <property type="nucleotide sequence ID" value="XM_005075080.4"/>
</dbReference>
<feature type="domain" description="Cathelicidin antimicrobial peptide C-terminal" evidence="9">
    <location>
        <begin position="142"/>
        <end position="168"/>
    </location>
</feature>